<evidence type="ECO:0000256" key="1">
    <source>
        <dbReference type="SAM" id="Phobius"/>
    </source>
</evidence>
<reference evidence="2 3" key="1">
    <citation type="submission" date="2016-07" db="EMBL/GenBank/DDBJ databases">
        <title>Pervasive Adenine N6-methylation of Active Genes in Fungi.</title>
        <authorList>
            <consortium name="DOE Joint Genome Institute"/>
            <person name="Mondo S.J."/>
            <person name="Dannebaum R.O."/>
            <person name="Kuo R.C."/>
            <person name="Labutti K."/>
            <person name="Haridas S."/>
            <person name="Kuo A."/>
            <person name="Salamov A."/>
            <person name="Ahrendt S.R."/>
            <person name="Lipzen A."/>
            <person name="Sullivan W."/>
            <person name="Andreopoulos W.B."/>
            <person name="Clum A."/>
            <person name="Lindquist E."/>
            <person name="Daum C."/>
            <person name="Ramamoorthy G.K."/>
            <person name="Gryganskyi A."/>
            <person name="Culley D."/>
            <person name="Magnuson J.K."/>
            <person name="James T.Y."/>
            <person name="O'Malley M.A."/>
            <person name="Stajich J.E."/>
            <person name="Spatafora J.W."/>
            <person name="Visel A."/>
            <person name="Grigoriev I.V."/>
        </authorList>
    </citation>
    <scope>NUCLEOTIDE SEQUENCE [LARGE SCALE GENOMIC DNA]</scope>
    <source>
        <strain evidence="2 3">CBS 115471</strain>
    </source>
</reference>
<evidence type="ECO:0000313" key="2">
    <source>
        <dbReference type="EMBL" id="ORY10666.1"/>
    </source>
</evidence>
<feature type="transmembrane region" description="Helical" evidence="1">
    <location>
        <begin position="49"/>
        <end position="70"/>
    </location>
</feature>
<accession>A0A1Y1ZKC1</accession>
<feature type="transmembrane region" description="Helical" evidence="1">
    <location>
        <begin position="98"/>
        <end position="117"/>
    </location>
</feature>
<comment type="caution">
    <text evidence="2">The sequence shown here is derived from an EMBL/GenBank/DDBJ whole genome shotgun (WGS) entry which is preliminary data.</text>
</comment>
<dbReference type="AlphaFoldDB" id="A0A1Y1ZKC1"/>
<keyword evidence="1" id="KW-1133">Transmembrane helix</keyword>
<feature type="transmembrane region" description="Helical" evidence="1">
    <location>
        <begin position="20"/>
        <end position="42"/>
    </location>
</feature>
<dbReference type="EMBL" id="MCFA01000070">
    <property type="protein sequence ID" value="ORY10666.1"/>
    <property type="molecule type" value="Genomic_DNA"/>
</dbReference>
<organism evidence="2 3">
    <name type="scientific">Clohesyomyces aquaticus</name>
    <dbReference type="NCBI Taxonomy" id="1231657"/>
    <lineage>
        <taxon>Eukaryota</taxon>
        <taxon>Fungi</taxon>
        <taxon>Dikarya</taxon>
        <taxon>Ascomycota</taxon>
        <taxon>Pezizomycotina</taxon>
        <taxon>Dothideomycetes</taxon>
        <taxon>Pleosporomycetidae</taxon>
        <taxon>Pleosporales</taxon>
        <taxon>Lindgomycetaceae</taxon>
        <taxon>Clohesyomyces</taxon>
    </lineage>
</organism>
<dbReference type="OrthoDB" id="4074965at2759"/>
<keyword evidence="1" id="KW-0472">Membrane</keyword>
<proteinExistence type="predicted"/>
<name>A0A1Y1ZKC1_9PLEO</name>
<evidence type="ECO:0000313" key="3">
    <source>
        <dbReference type="Proteomes" id="UP000193144"/>
    </source>
</evidence>
<dbReference type="Proteomes" id="UP000193144">
    <property type="component" value="Unassembled WGS sequence"/>
</dbReference>
<sequence length="118" mass="13502">MGHFLHLYQLYGDGPLGMEIFVLIVAFISLVSSVILVIPTALYRKFRYFWLDLPLIPLWVAAFVALFVWLRDADCKLFHGGDPATRTTTCREWRVAEILSGVLALYWLASFAMVCLFL</sequence>
<keyword evidence="3" id="KW-1185">Reference proteome</keyword>
<gene>
    <name evidence="2" type="ORF">BCR34DRAFT_566524</name>
</gene>
<protein>
    <submittedName>
        <fullName evidence="2">Uncharacterized protein</fullName>
    </submittedName>
</protein>
<keyword evidence="1" id="KW-0812">Transmembrane</keyword>